<sequence length="270" mass="31595">MTIKFFTPHWGFEHLDFNTFCRQVADAGFDGIELNLAAEADEADAQLVQLNANGLEYVAQHSGTRHHDFEEHKKHYRENLERIADYRPQLLNCHTGLDFFRVEQNLELIDIAQEIRAASGVPIIHETHRGRFPYHGLLTFHYLKQRPDLRLTADFSHWCCVSESLLEGQENHINEAINRTDHIHARVGHEQGPQINDPRAPENGPVVERFLGWWDRIVETHRKKGSAQLTITCEFGPWPYTQQLPLTQQPISNQWDINLYMMKLLRERYR</sequence>
<proteinExistence type="predicted"/>
<name>A0ABU5N178_9BACT</name>
<keyword evidence="2" id="KW-1185">Reference proteome</keyword>
<reference evidence="1 2" key="1">
    <citation type="journal article" date="2024" name="Appl. Environ. Microbiol.">
        <title>Pontiella agarivorans sp. nov., a novel marine anaerobic bacterium capable of degrading macroalgal polysaccharides and fixing nitrogen.</title>
        <authorList>
            <person name="Liu N."/>
            <person name="Kivenson V."/>
            <person name="Peng X."/>
            <person name="Cui Z."/>
            <person name="Lankiewicz T.S."/>
            <person name="Gosselin K.M."/>
            <person name="English C.J."/>
            <person name="Blair E.M."/>
            <person name="O'Malley M.A."/>
            <person name="Valentine D.L."/>
        </authorList>
    </citation>
    <scope>NUCLEOTIDE SEQUENCE [LARGE SCALE GENOMIC DNA]</scope>
    <source>
        <strain evidence="1 2">NLcol2</strain>
    </source>
</reference>
<accession>A0ABU5N178</accession>
<evidence type="ECO:0000313" key="1">
    <source>
        <dbReference type="EMBL" id="MDZ8120205.1"/>
    </source>
</evidence>
<dbReference type="SUPFAM" id="SSF51658">
    <property type="entry name" value="Xylose isomerase-like"/>
    <property type="match status" value="1"/>
</dbReference>
<dbReference type="Proteomes" id="UP001290861">
    <property type="component" value="Unassembled WGS sequence"/>
</dbReference>
<dbReference type="RefSeq" id="WP_322609980.1">
    <property type="nucleotide sequence ID" value="NZ_JARVCO010000012.1"/>
</dbReference>
<dbReference type="Gene3D" id="3.20.20.150">
    <property type="entry name" value="Divalent-metal-dependent TIM barrel enzymes"/>
    <property type="match status" value="1"/>
</dbReference>
<protein>
    <recommendedName>
        <fullName evidence="3">Sugar phosphate isomerase/epimerase</fullName>
    </recommendedName>
</protein>
<comment type="caution">
    <text evidence="1">The sequence shown here is derived from an EMBL/GenBank/DDBJ whole genome shotgun (WGS) entry which is preliminary data.</text>
</comment>
<evidence type="ECO:0008006" key="3">
    <source>
        <dbReference type="Google" id="ProtNLM"/>
    </source>
</evidence>
<dbReference type="EMBL" id="JARVCO010000012">
    <property type="protein sequence ID" value="MDZ8120205.1"/>
    <property type="molecule type" value="Genomic_DNA"/>
</dbReference>
<dbReference type="InterPro" id="IPR036237">
    <property type="entry name" value="Xyl_isomerase-like_sf"/>
</dbReference>
<organism evidence="1 2">
    <name type="scientific">Pontiella agarivorans</name>
    <dbReference type="NCBI Taxonomy" id="3038953"/>
    <lineage>
        <taxon>Bacteria</taxon>
        <taxon>Pseudomonadati</taxon>
        <taxon>Kiritimatiellota</taxon>
        <taxon>Kiritimatiellia</taxon>
        <taxon>Kiritimatiellales</taxon>
        <taxon>Pontiellaceae</taxon>
        <taxon>Pontiella</taxon>
    </lineage>
</organism>
<gene>
    <name evidence="1" type="ORF">P9H32_16360</name>
</gene>
<evidence type="ECO:0000313" key="2">
    <source>
        <dbReference type="Proteomes" id="UP001290861"/>
    </source>
</evidence>